<dbReference type="Pfam" id="PF01551">
    <property type="entry name" value="Peptidase_M23"/>
    <property type="match status" value="1"/>
</dbReference>
<accession>A0A2M8J254</accession>
<dbReference type="InterPro" id="IPR050570">
    <property type="entry name" value="Cell_wall_metabolism_enzyme"/>
</dbReference>
<gene>
    <name evidence="4" type="ORF">CVM52_09750</name>
</gene>
<proteinExistence type="inferred from homology"/>
<feature type="non-terminal residue" evidence="4">
    <location>
        <position position="1"/>
    </location>
</feature>
<reference evidence="4 5" key="1">
    <citation type="journal article" date="2018" name="Int. J. Syst. Evol. Microbiol.">
        <title>Pseudooceanicola lipolyticus sp. nov., a marine alphaproteobacterium, reclassification of Oceanicola flagellatus as Pseudooceanicola flagellatus comb. nov. and emended description of the genus Pseudooceanicola.</title>
        <authorList>
            <person name="Huang M.-M."/>
            <person name="Guo L.-L."/>
            <person name="Wu Y.-H."/>
            <person name="Lai Q.-L."/>
            <person name="Shao Z.-Z."/>
            <person name="Wang C.-S."/>
            <person name="Wu M."/>
            <person name="Xu X.-W."/>
        </authorList>
    </citation>
    <scope>NUCLEOTIDE SEQUENCE [LARGE SCALE GENOMIC DNA]</scope>
    <source>
        <strain evidence="4 5">157</strain>
    </source>
</reference>
<dbReference type="Proteomes" id="UP000231553">
    <property type="component" value="Unassembled WGS sequence"/>
</dbReference>
<dbReference type="PANTHER" id="PTHR21666:SF263">
    <property type="entry name" value="MUREIN HYDROLASE ACTIVATOR NLPD"/>
    <property type="match status" value="1"/>
</dbReference>
<dbReference type="Pfam" id="PF01476">
    <property type="entry name" value="LysM"/>
    <property type="match status" value="1"/>
</dbReference>
<feature type="domain" description="LysM" evidence="3">
    <location>
        <begin position="40"/>
        <end position="84"/>
    </location>
</feature>
<dbReference type="Gene3D" id="3.10.350.10">
    <property type="entry name" value="LysM domain"/>
    <property type="match status" value="1"/>
</dbReference>
<comment type="similarity">
    <text evidence="1">Belongs to the E.coli NlpD/Haemophilus LppB family.</text>
</comment>
<dbReference type="Gene3D" id="2.70.70.10">
    <property type="entry name" value="Glucose Permease (Domain IIA)"/>
    <property type="match status" value="1"/>
</dbReference>
<dbReference type="RefSeq" id="WP_100162321.1">
    <property type="nucleotide sequence ID" value="NZ_PGTB01000028.1"/>
</dbReference>
<dbReference type="CDD" id="cd00118">
    <property type="entry name" value="LysM"/>
    <property type="match status" value="1"/>
</dbReference>
<name>A0A2M8J254_9RHOB</name>
<dbReference type="SUPFAM" id="SSF51261">
    <property type="entry name" value="Duplicated hybrid motif"/>
    <property type="match status" value="1"/>
</dbReference>
<comment type="caution">
    <text evidence="4">The sequence shown here is derived from an EMBL/GenBank/DDBJ whole genome shotgun (WGS) entry which is preliminary data.</text>
</comment>
<keyword evidence="5" id="KW-1185">Reference proteome</keyword>
<dbReference type="EMBL" id="PGTB01000028">
    <property type="protein sequence ID" value="PJE36852.1"/>
    <property type="molecule type" value="Genomic_DNA"/>
</dbReference>
<feature type="compositionally biased region" description="Low complexity" evidence="2">
    <location>
        <begin position="21"/>
        <end position="38"/>
    </location>
</feature>
<evidence type="ECO:0000256" key="2">
    <source>
        <dbReference type="SAM" id="MobiDB-lite"/>
    </source>
</evidence>
<dbReference type="PROSITE" id="PS51782">
    <property type="entry name" value="LYSM"/>
    <property type="match status" value="1"/>
</dbReference>
<dbReference type="InterPro" id="IPR016047">
    <property type="entry name" value="M23ase_b-sheet_dom"/>
</dbReference>
<dbReference type="InterPro" id="IPR018392">
    <property type="entry name" value="LysM"/>
</dbReference>
<dbReference type="InterPro" id="IPR011055">
    <property type="entry name" value="Dup_hybrid_motif"/>
</dbReference>
<feature type="region of interest" description="Disordered" evidence="2">
    <location>
        <begin position="1"/>
        <end position="42"/>
    </location>
</feature>
<dbReference type="OrthoDB" id="9795421at2"/>
<dbReference type="CDD" id="cd12797">
    <property type="entry name" value="M23_peptidase"/>
    <property type="match status" value="1"/>
</dbReference>
<dbReference type="SMART" id="SM00257">
    <property type="entry name" value="LysM"/>
    <property type="match status" value="1"/>
</dbReference>
<evidence type="ECO:0000313" key="4">
    <source>
        <dbReference type="EMBL" id="PJE36852.1"/>
    </source>
</evidence>
<evidence type="ECO:0000259" key="3">
    <source>
        <dbReference type="PROSITE" id="PS51782"/>
    </source>
</evidence>
<organism evidence="4 5">
    <name type="scientific">Pseudooceanicola lipolyticus</name>
    <dbReference type="NCBI Taxonomy" id="2029104"/>
    <lineage>
        <taxon>Bacteria</taxon>
        <taxon>Pseudomonadati</taxon>
        <taxon>Pseudomonadota</taxon>
        <taxon>Alphaproteobacteria</taxon>
        <taxon>Rhodobacterales</taxon>
        <taxon>Paracoccaceae</taxon>
        <taxon>Pseudooceanicola</taxon>
    </lineage>
</organism>
<dbReference type="AlphaFoldDB" id="A0A2M8J254"/>
<feature type="region of interest" description="Disordered" evidence="2">
    <location>
        <begin position="100"/>
        <end position="154"/>
    </location>
</feature>
<evidence type="ECO:0000256" key="1">
    <source>
        <dbReference type="ARBA" id="ARBA00038420"/>
    </source>
</evidence>
<sequence length="267" mass="27609">LAGSAIDAAPDTTPVQTTELAPAGQAPAAQAAPTAAPEPVRHQVTRGETAYTVARLYQVSVKDLAEWNGLGPDFAIREGQYLLIPLTGTPAPNRVAELPRRSAAVTEPGEGSPTPTPPSAATPLPAEQVAPRGAAEAPQVKLDPPTQDPSAGAAMAFPVTGKIIRTYSKGRNEGIDISAPAGTPVTAAADGSVAAITSSADKVPIVVVRHADGLLTVYANVDNIRVKKGDSISRGQTIAELRQGDNAYVHFEVRNGFDSVDPMPYLE</sequence>
<protein>
    <submittedName>
        <fullName evidence="4">Peptidase M23</fullName>
    </submittedName>
</protein>
<dbReference type="SUPFAM" id="SSF54106">
    <property type="entry name" value="LysM domain"/>
    <property type="match status" value="1"/>
</dbReference>
<dbReference type="GO" id="GO:0004222">
    <property type="term" value="F:metalloendopeptidase activity"/>
    <property type="evidence" value="ECO:0007669"/>
    <property type="project" value="TreeGrafter"/>
</dbReference>
<dbReference type="InterPro" id="IPR036779">
    <property type="entry name" value="LysM_dom_sf"/>
</dbReference>
<evidence type="ECO:0000313" key="5">
    <source>
        <dbReference type="Proteomes" id="UP000231553"/>
    </source>
</evidence>
<dbReference type="PANTHER" id="PTHR21666">
    <property type="entry name" value="PEPTIDASE-RELATED"/>
    <property type="match status" value="1"/>
</dbReference>